<sequence>MTDNQQAAPSAPDDTAFDRPLTLSVLRRLIRQEWRGLPGTTLVVLARDPEGNGFSPFAAYDYAQYSPDDNGLVGDIYPSPEDLEKEAELRELFPAGIPDSAVPALVLVPLG</sequence>
<accession>A0A7W8B664</accession>
<gene>
    <name evidence="1" type="ORF">FHS40_008441</name>
</gene>
<comment type="caution">
    <text evidence="1">The sequence shown here is derived from an EMBL/GenBank/DDBJ whole genome shotgun (WGS) entry which is preliminary data.</text>
</comment>
<dbReference type="Proteomes" id="UP000549009">
    <property type="component" value="Unassembled WGS sequence"/>
</dbReference>
<organism evidence="1 2">
    <name type="scientific">Streptomyces spectabilis</name>
    <dbReference type="NCBI Taxonomy" id="68270"/>
    <lineage>
        <taxon>Bacteria</taxon>
        <taxon>Bacillati</taxon>
        <taxon>Actinomycetota</taxon>
        <taxon>Actinomycetes</taxon>
        <taxon>Kitasatosporales</taxon>
        <taxon>Streptomycetaceae</taxon>
        <taxon>Streptomyces</taxon>
    </lineage>
</organism>
<dbReference type="RefSeq" id="WP_184926270.1">
    <property type="nucleotide sequence ID" value="NZ_BMSQ01000030.1"/>
</dbReference>
<dbReference type="EMBL" id="JACHJD010000026">
    <property type="protein sequence ID" value="MBB5109313.1"/>
    <property type="molecule type" value="Genomic_DNA"/>
</dbReference>
<evidence type="ECO:0000313" key="2">
    <source>
        <dbReference type="Proteomes" id="UP000549009"/>
    </source>
</evidence>
<proteinExistence type="predicted"/>
<evidence type="ECO:0000313" key="1">
    <source>
        <dbReference type="EMBL" id="MBB5109313.1"/>
    </source>
</evidence>
<reference evidence="1 2" key="1">
    <citation type="submission" date="2020-08" db="EMBL/GenBank/DDBJ databases">
        <title>Genomic Encyclopedia of Type Strains, Phase III (KMG-III): the genomes of soil and plant-associated and newly described type strains.</title>
        <authorList>
            <person name="Whitman W."/>
        </authorList>
    </citation>
    <scope>NUCLEOTIDE SEQUENCE [LARGE SCALE GENOMIC DNA]</scope>
    <source>
        <strain evidence="1 2">CECT 3146</strain>
    </source>
</reference>
<keyword evidence="2" id="KW-1185">Reference proteome</keyword>
<protein>
    <submittedName>
        <fullName evidence="1">Uncharacterized protein</fullName>
    </submittedName>
</protein>
<dbReference type="AlphaFoldDB" id="A0A7W8B664"/>
<name>A0A7W8B664_STRST</name>